<keyword evidence="2" id="KW-0472">Membrane</keyword>
<feature type="compositionally biased region" description="Low complexity" evidence="1">
    <location>
        <begin position="825"/>
        <end position="835"/>
    </location>
</feature>
<feature type="compositionally biased region" description="Low complexity" evidence="1">
    <location>
        <begin position="1558"/>
        <end position="1579"/>
    </location>
</feature>
<evidence type="ECO:0000256" key="2">
    <source>
        <dbReference type="SAM" id="Phobius"/>
    </source>
</evidence>
<feature type="transmembrane region" description="Helical" evidence="2">
    <location>
        <begin position="745"/>
        <end position="765"/>
    </location>
</feature>
<dbReference type="InterPro" id="IPR001878">
    <property type="entry name" value="Znf_CCHC"/>
</dbReference>
<dbReference type="EMBL" id="LGRX02004647">
    <property type="protein sequence ID" value="KAK3279845.1"/>
    <property type="molecule type" value="Genomic_DNA"/>
</dbReference>
<feature type="domain" description="CCHC-type" evidence="3">
    <location>
        <begin position="388"/>
        <end position="403"/>
    </location>
</feature>
<keyword evidence="2" id="KW-1133">Transmembrane helix</keyword>
<dbReference type="GO" id="GO:0008270">
    <property type="term" value="F:zinc ion binding"/>
    <property type="evidence" value="ECO:0007669"/>
    <property type="project" value="InterPro"/>
</dbReference>
<evidence type="ECO:0000313" key="4">
    <source>
        <dbReference type="EMBL" id="KAK3279845.1"/>
    </source>
</evidence>
<gene>
    <name evidence="4" type="ORF">CYMTET_12297</name>
</gene>
<comment type="caution">
    <text evidence="4">The sequence shown here is derived from an EMBL/GenBank/DDBJ whole genome shotgun (WGS) entry which is preliminary data.</text>
</comment>
<sequence length="2753" mass="299456">MASTPYQLMAPARLRAHPAGASKRQLQFDQLVATPVAALSQQSAAEKKFDSESAAFLDDHQKIEALVRGIKSKLCGKGDAIDEWRFCGDESNARSLLDSLVEELTSRLTRFNPLFAHAFRLSDATATVMPTPNKLLKELLEYLCGGPALASVREAHRYFPDDGKVILTALVRDVMPDLEDFDKTDFIFTPTVEVPAGVNPKQFIKAFTDAVSSASTDLGQHSSLDISREDAVRLFLRRTCPVTYKQVHEDYAIEKVKTQAELTLVSCGLAIQRVYNTLGKAKQLTSAFYNDAGHRHGERGGLDSRGAPDLRPPRPRDVYYPARASHPFKGKGKSFRFAASPLPKGGNWPQGISRKGKGKGKGKGKKGKGKSQKTRVTFHPGSKQFMGNCWSCGGRHRQADCTHMQHLAAHSMRLDPEALAEGAFTDVLTARFQAAYEHSEEAFQAVCWEHGTPDICDSSESEWTDSEWDAWETDSYTQEQHEEWDRLQRKASAKFQAFCYAGEEEDYNEQDLQEPYSSLSLGRVHFYGFGVGGVDRDTTHTPPVVARMDSAPAVAPLDSSSFYRADPSIACSPCDPQPAAIRSHLDAGVMLYGTAQTLDHAAAVSGDTPDDAEHGDTCLHPVSALFAHETPLEPGSGLFADMVLAAGVCNWTGARPSRGAAAVPSLTGFKALARALSLQELDYMPRPRTPPASGHGVPAGSVVEASDETDGPEPRGSGEGQHYDPPPSVTGPTLRRGVGRGGVPFYRHALVSTLVVLGFLGCAMADVDLLQGQEDASDRLRLLSPGGPRGGAQGTGTGILYDWGSDGGTWAGNNGNSGSCDWEWSDSGTGHSSSGSGTGDPHSDHCQFTSSGMPPDAASQIQLFRSTITADSEDRRRRSRHLTALALATFLAIIIQCLFLFFMDFQSISGDSTVDRGVGGVGSVAWQQTGSVLETTSHLAHLMITVGGAVVHMSWWLGFTWTAHGTPPPGLVFTCSPVVSAYTLSRDGDGIVVDSGATGNITGTRSRISDLDTSATIGFSTVMTGPVSRTDGTCTLHLYGREILSGEIDEYTIPGCHFKEGARTLLSTRVMLRHGFSSPDFITMTYTHLDSGRTYRITDNQVDYLWDEPQRPHSHHFGSAAVRTRTGDSSDWQWSNSEYTKWATTHGSPTATAKLGTPAFDVSMYGDSLPVGEGNNHPALEHWSISDDCHTKQWTGQFFYGNIPFSISMIDRMLTKGNHDFLLDPHNTTYFWIVPYMPQHQIWHKTCTMEVLHIYPKGSKRIFSFSRKHTYASSHPLTPAGSDGGPDRVFIDGTPFEICILFRNRNTPVRVSPFVEFHAVMGHGSTASLLKLYDLPGIQLGRPLLSRRAIAAMPTCSQFCAVCCTSKLKQKPCGHHDQLRSVAIQPGQKWAADLTGPITPAGYNGHLYRCQFIDYVSRFIFVYTFVQKSEYYTCLVHFYGSLHAMGLLGAASVWRDLARRQSFKALGSSGAQLAGQTAGIGAPVRGGGSAARACAPIRRASPPKAPSPARVSGAEPVSELALSSALRQPARRKRASPEAPAPPAAGAGSGSDSDRSAKGLNPSAAPFSPLPASSRSASSRVVRQEPTSGPAASSLSSLVGSEQGNLISAPGRFEVYRASDWSPPAEGESDDVRRPEQLDVVQSRGRESRIQPNPAWRGERRQSMLALALRQWSTWALNSAQRRARVSLPSRQRATARLAWVAWRARTDQSAHQRELQRLAFQAWNDVTQQRQTSSWSCLHGMAPADDARQGEEHLVGWSPETPDDPDGQEVSSRVAPAPQDDPSQLGLVPGNECPPSGLMWFQLKDYGLSEDGAYRLEIHQQSVSESRVLMQQKREDPHNSLERCRFSVFAINAGRPGELVRQGADLQEVRRAVVAAVRMSGRTRKSHRGLRKSGAAPPSSAAPGGNWSNRFAPLSSSSEEEHPAERPRPRTQAPKPSGPSRPVPRTRKPSRAPSVPHPGPTSSGNTSSSPESTSSRNSQDLQELKEAWQKESQAREAAAEARLEQLSRQLQESQRAAEERRISDQRAAEERRVSERRAVEERWAADRLAAEARETARQLAVDESVAQQVAAEERRAAAEAQLEERLQAVIESQVQRLALVQASPPGPVESDARGPSAAASSPVQETPISREGHELVEPASVVTCDVENRDVQSPPEESRADVTASPPHSWDFISLPIQVCDALRKHVVGYATSGIDAQRLFYDAARRYRTLGQVAGCLHPSNQIRQCLKTKFSDEDRVLGAQVIHSLTTALASVAESCARCGCGHEESPVRMWACQASAKRSVVAFMKKVYLPVCGFCAADVWPGAFDHFPAVMPPPIPKAADTPGDGGGMVPQLEHSEPNELSEMPGAGSHGGPGGSGGGDPGGPGGPGSPDEDPGGDGEDGDGDSQFTFSSSSRYREPRSHYSRKDEQHALKEATRAMEKAVDKYHTEVEGSSHVFGRLLRFVRQVREVRELEPVRYAMEMARLGPLESGGEEKVLSDHSLLSEVARHCFGKLSSEYRELSSVLTEAREGKNLTLDVIVVPLAQLVMPDKGEMASIGPFLRRVRQSQDRQTRTVREFWDGVHLAHDIVSMLAAHELTSPVPEEELLEIFLTGLIPEIRRKVFLIAERKGASVLTLSRTASKGRHELLTWAIEAERELRQSQDKTSRSVQLLAHVDVTEELLAMATSAGAPTPTGQRLGSPEYEGCRLCKSMDHYARDCPQASQRPKEWAKCLLEDTLALIGDESVEEALAAIGLDFVQEDAPQPGASSPQ</sequence>
<feature type="compositionally biased region" description="Low complexity" evidence="1">
    <location>
        <begin position="1894"/>
        <end position="1906"/>
    </location>
</feature>
<feature type="compositionally biased region" description="Polar residues" evidence="1">
    <location>
        <begin position="2119"/>
        <end position="2128"/>
    </location>
</feature>
<feature type="compositionally biased region" description="Low complexity" evidence="1">
    <location>
        <begin position="1961"/>
        <end position="1979"/>
    </location>
</feature>
<dbReference type="Proteomes" id="UP001190700">
    <property type="component" value="Unassembled WGS sequence"/>
</dbReference>
<feature type="region of interest" description="Disordered" evidence="1">
    <location>
        <begin position="1746"/>
        <end position="1792"/>
    </location>
</feature>
<dbReference type="SMART" id="SM00343">
    <property type="entry name" value="ZnF_C2HC"/>
    <property type="match status" value="2"/>
</dbReference>
<feature type="domain" description="CCHC-type" evidence="3">
    <location>
        <begin position="2687"/>
        <end position="2703"/>
    </location>
</feature>
<feature type="transmembrane region" description="Helical" evidence="2">
    <location>
        <begin position="882"/>
        <end position="903"/>
    </location>
</feature>
<feature type="compositionally biased region" description="Basic and acidic residues" evidence="1">
    <location>
        <begin position="2016"/>
        <end position="2040"/>
    </location>
</feature>
<feature type="region of interest" description="Disordered" evidence="1">
    <location>
        <begin position="684"/>
        <end position="736"/>
    </location>
</feature>
<feature type="compositionally biased region" description="Low complexity" evidence="1">
    <location>
        <begin position="1498"/>
        <end position="1512"/>
    </location>
</feature>
<proteinExistence type="predicted"/>
<feature type="compositionally biased region" description="Basic and acidic residues" evidence="1">
    <location>
        <begin position="1920"/>
        <end position="1929"/>
    </location>
</feature>
<feature type="compositionally biased region" description="Basic and acidic residues" evidence="1">
    <location>
        <begin position="1983"/>
        <end position="2006"/>
    </location>
</feature>
<name>A0AAE0LCK3_9CHLO</name>
<evidence type="ECO:0000313" key="5">
    <source>
        <dbReference type="Proteomes" id="UP001190700"/>
    </source>
</evidence>
<dbReference type="GO" id="GO:0003676">
    <property type="term" value="F:nucleic acid binding"/>
    <property type="evidence" value="ECO:0007669"/>
    <property type="project" value="InterPro"/>
</dbReference>
<feature type="region of interest" description="Disordered" evidence="1">
    <location>
        <begin position="2104"/>
        <end position="2135"/>
    </location>
</feature>
<reference evidence="4 5" key="1">
    <citation type="journal article" date="2015" name="Genome Biol. Evol.">
        <title>Comparative Genomics of a Bacterivorous Green Alga Reveals Evolutionary Causalities and Consequences of Phago-Mixotrophic Mode of Nutrition.</title>
        <authorList>
            <person name="Burns J.A."/>
            <person name="Paasch A."/>
            <person name="Narechania A."/>
            <person name="Kim E."/>
        </authorList>
    </citation>
    <scope>NUCLEOTIDE SEQUENCE [LARGE SCALE GENOMIC DNA]</scope>
    <source>
        <strain evidence="4 5">PLY_AMNH</strain>
    </source>
</reference>
<feature type="compositionally biased region" description="Basic residues" evidence="1">
    <location>
        <begin position="1882"/>
        <end position="1892"/>
    </location>
</feature>
<protein>
    <recommendedName>
        <fullName evidence="3">CCHC-type domain-containing protein</fullName>
    </recommendedName>
</protein>
<feature type="compositionally biased region" description="Basic and acidic residues" evidence="1">
    <location>
        <begin position="295"/>
        <end position="317"/>
    </location>
</feature>
<feature type="compositionally biased region" description="Basic and acidic residues" evidence="1">
    <location>
        <begin position="1746"/>
        <end position="1755"/>
    </location>
</feature>
<feature type="compositionally biased region" description="Basic residues" evidence="1">
    <location>
        <begin position="354"/>
        <end position="373"/>
    </location>
</feature>
<feature type="compositionally biased region" description="Gly residues" evidence="1">
    <location>
        <begin position="2351"/>
        <end position="2371"/>
    </location>
</feature>
<feature type="region of interest" description="Disordered" evidence="1">
    <location>
        <begin position="821"/>
        <end position="855"/>
    </location>
</feature>
<feature type="region of interest" description="Disordered" evidence="1">
    <location>
        <begin position="2319"/>
        <end position="2412"/>
    </location>
</feature>
<feature type="region of interest" description="Disordered" evidence="1">
    <location>
        <begin position="295"/>
        <end position="375"/>
    </location>
</feature>
<feature type="compositionally biased region" description="Acidic residues" evidence="1">
    <location>
        <begin position="2373"/>
        <end position="2386"/>
    </location>
</feature>
<organism evidence="4 5">
    <name type="scientific">Cymbomonas tetramitiformis</name>
    <dbReference type="NCBI Taxonomy" id="36881"/>
    <lineage>
        <taxon>Eukaryota</taxon>
        <taxon>Viridiplantae</taxon>
        <taxon>Chlorophyta</taxon>
        <taxon>Pyramimonadophyceae</taxon>
        <taxon>Pyramimonadales</taxon>
        <taxon>Pyramimonadaceae</taxon>
        <taxon>Cymbomonas</taxon>
    </lineage>
</organism>
<keyword evidence="2" id="KW-0812">Transmembrane</keyword>
<feature type="compositionally biased region" description="Basic and acidic residues" evidence="1">
    <location>
        <begin position="2397"/>
        <end position="2412"/>
    </location>
</feature>
<keyword evidence="5" id="KW-1185">Reference proteome</keyword>
<accession>A0AAE0LCK3</accession>
<feature type="region of interest" description="Disordered" evidence="1">
    <location>
        <begin position="1498"/>
        <end position="1599"/>
    </location>
</feature>
<feature type="region of interest" description="Disordered" evidence="1">
    <location>
        <begin position="1619"/>
        <end position="1652"/>
    </location>
</feature>
<feature type="compositionally biased region" description="Polar residues" evidence="1">
    <location>
        <begin position="1585"/>
        <end position="1599"/>
    </location>
</feature>
<evidence type="ECO:0000256" key="1">
    <source>
        <dbReference type="SAM" id="MobiDB-lite"/>
    </source>
</evidence>
<feature type="region of interest" description="Disordered" evidence="1">
    <location>
        <begin position="1881"/>
        <end position="2040"/>
    </location>
</feature>
<evidence type="ECO:0000259" key="3">
    <source>
        <dbReference type="SMART" id="SM00343"/>
    </source>
</evidence>